<feature type="binding site" evidence="7">
    <location>
        <position position="10"/>
    </location>
    <ligand>
        <name>substrate</name>
    </ligand>
</feature>
<dbReference type="PIRSF" id="PIRSF006118">
    <property type="entry name" value="KDO8-P_Ptase"/>
    <property type="match status" value="1"/>
</dbReference>
<dbReference type="InterPro" id="IPR036412">
    <property type="entry name" value="HAD-like_sf"/>
</dbReference>
<dbReference type="CDD" id="cd01630">
    <property type="entry name" value="HAD_KDO-like"/>
    <property type="match status" value="1"/>
</dbReference>
<keyword evidence="5" id="KW-0378">Hydrolase</keyword>
<evidence type="ECO:0000313" key="8">
    <source>
        <dbReference type="EMBL" id="EHM09637.1"/>
    </source>
</evidence>
<dbReference type="SFLD" id="SFLDG01136">
    <property type="entry name" value="C1.6:_Phosphoserine_Phosphatas"/>
    <property type="match status" value="1"/>
</dbReference>
<evidence type="ECO:0000256" key="2">
    <source>
        <dbReference type="ARBA" id="ARBA00005893"/>
    </source>
</evidence>
<organism evidence="8 9">
    <name type="scientific">Thermanaerovibrio velox DSM 12556</name>
    <dbReference type="NCBI Taxonomy" id="926567"/>
    <lineage>
        <taxon>Bacteria</taxon>
        <taxon>Thermotogati</taxon>
        <taxon>Synergistota</taxon>
        <taxon>Synergistia</taxon>
        <taxon>Synergistales</taxon>
        <taxon>Synergistaceae</taxon>
        <taxon>Thermanaerovibrio</taxon>
    </lineage>
</organism>
<dbReference type="PANTHER" id="PTHR21485:SF3">
    <property type="entry name" value="N-ACYLNEURAMINATE CYTIDYLYLTRANSFERASE"/>
    <property type="match status" value="1"/>
</dbReference>
<evidence type="ECO:0000256" key="6">
    <source>
        <dbReference type="ARBA" id="ARBA00022842"/>
    </source>
</evidence>
<dbReference type="NCBIfam" id="TIGR01670">
    <property type="entry name" value="KdsC-phosphatas"/>
    <property type="match status" value="1"/>
</dbReference>
<protein>
    <submittedName>
        <fullName evidence="8">3-deoxy-D-manno-octulosonate 8-phosphate phosphatase, YrbI family</fullName>
    </submittedName>
</protein>
<dbReference type="GO" id="GO:0046872">
    <property type="term" value="F:metal ion binding"/>
    <property type="evidence" value="ECO:0007669"/>
    <property type="project" value="UniProtKB-KW"/>
</dbReference>
<dbReference type="SFLD" id="SFLDS00003">
    <property type="entry name" value="Haloacid_Dehalogenase"/>
    <property type="match status" value="1"/>
</dbReference>
<comment type="similarity">
    <text evidence="2">Belongs to the KdsC family.</text>
</comment>
<dbReference type="PANTHER" id="PTHR21485">
    <property type="entry name" value="HAD SUPERFAMILY MEMBERS CMAS AND KDSC"/>
    <property type="match status" value="1"/>
</dbReference>
<dbReference type="OrthoDB" id="9805604at2"/>
<dbReference type="SFLD" id="SFLDG01138">
    <property type="entry name" value="C1.6.2:_Deoxy-d-mannose-octulo"/>
    <property type="match status" value="1"/>
</dbReference>
<dbReference type="InterPro" id="IPR010023">
    <property type="entry name" value="KdsC_fam"/>
</dbReference>
<dbReference type="RefSeq" id="WP_006583131.1">
    <property type="nucleotide sequence ID" value="NZ_CM001377.1"/>
</dbReference>
<reference evidence="8 9" key="1">
    <citation type="submission" date="2011-10" db="EMBL/GenBank/DDBJ databases">
        <title>The Noncontiguous Finished genome of Thermanaerovibrio velox DSM 12556.</title>
        <authorList>
            <consortium name="US DOE Joint Genome Institute (JGI-PGF)"/>
            <person name="Lucas S."/>
            <person name="Copeland A."/>
            <person name="Lapidus A."/>
            <person name="Glavina del Rio T."/>
            <person name="Dalin E."/>
            <person name="Tice H."/>
            <person name="Bruce D."/>
            <person name="Goodwin L."/>
            <person name="Pitluck S."/>
            <person name="Peters L."/>
            <person name="Mikhailova N."/>
            <person name="Teshima H."/>
            <person name="Kyrpides N."/>
            <person name="Mavromatis K."/>
            <person name="Ivanova N."/>
            <person name="Markowitz V."/>
            <person name="Cheng J.-F."/>
            <person name="Hugenholtz P."/>
            <person name="Woyke T."/>
            <person name="Wu D."/>
            <person name="Spring S."/>
            <person name="Brambilla E.-M."/>
            <person name="Klenk H.-P."/>
            <person name="Eisen J.A."/>
        </authorList>
    </citation>
    <scope>NUCLEOTIDE SEQUENCE [LARGE SCALE GENOMIC DNA]</scope>
    <source>
        <strain evidence="8 9">DSM 12556</strain>
    </source>
</reference>
<feature type="binding site" evidence="7">
    <location>
        <position position="8"/>
    </location>
    <ligand>
        <name>Mg(2+)</name>
        <dbReference type="ChEBI" id="CHEBI:18420"/>
    </ligand>
</feature>
<comment type="cofactor">
    <cofactor evidence="1 7">
        <name>Mg(2+)</name>
        <dbReference type="ChEBI" id="CHEBI:18420"/>
    </cofactor>
</comment>
<dbReference type="InterPro" id="IPR023214">
    <property type="entry name" value="HAD_sf"/>
</dbReference>
<dbReference type="SUPFAM" id="SSF56784">
    <property type="entry name" value="HAD-like"/>
    <property type="match status" value="1"/>
</dbReference>
<evidence type="ECO:0000256" key="3">
    <source>
        <dbReference type="ARBA" id="ARBA00011881"/>
    </source>
</evidence>
<dbReference type="Pfam" id="PF08282">
    <property type="entry name" value="Hydrolase_3"/>
    <property type="match status" value="1"/>
</dbReference>
<dbReference type="Proteomes" id="UP000005730">
    <property type="component" value="Chromosome"/>
</dbReference>
<dbReference type="InterPro" id="IPR050793">
    <property type="entry name" value="CMP-NeuNAc_synthase"/>
</dbReference>
<dbReference type="GO" id="GO:0016788">
    <property type="term" value="F:hydrolase activity, acting on ester bonds"/>
    <property type="evidence" value="ECO:0007669"/>
    <property type="project" value="InterPro"/>
</dbReference>
<dbReference type="EMBL" id="CM001377">
    <property type="protein sequence ID" value="EHM09637.1"/>
    <property type="molecule type" value="Genomic_DNA"/>
</dbReference>
<evidence type="ECO:0000256" key="5">
    <source>
        <dbReference type="ARBA" id="ARBA00022801"/>
    </source>
</evidence>
<accession>H0UQ08</accession>
<dbReference type="Gene3D" id="3.40.50.1000">
    <property type="entry name" value="HAD superfamily/HAD-like"/>
    <property type="match status" value="1"/>
</dbReference>
<dbReference type="AlphaFoldDB" id="H0UQ08"/>
<evidence type="ECO:0000313" key="9">
    <source>
        <dbReference type="Proteomes" id="UP000005730"/>
    </source>
</evidence>
<feature type="binding site" evidence="7">
    <location>
        <position position="101"/>
    </location>
    <ligand>
        <name>Mg(2+)</name>
        <dbReference type="ChEBI" id="CHEBI:18420"/>
    </ligand>
</feature>
<evidence type="ECO:0000256" key="1">
    <source>
        <dbReference type="ARBA" id="ARBA00001946"/>
    </source>
</evidence>
<name>H0UQ08_9BACT</name>
<dbReference type="HOGENOM" id="CLU_106694_0_1_0"/>
<evidence type="ECO:0000256" key="4">
    <source>
        <dbReference type="ARBA" id="ARBA00022723"/>
    </source>
</evidence>
<keyword evidence="6 7" id="KW-0460">Magnesium</keyword>
<sequence length="164" mass="17833">MIRLFVMDVDGTLTDGGVSFDVSGTEAKRYHIQDGMGIKLLQARGVRVAFLSGRHSDSTSARARDLGVDLCVQGVSSKLPVLVSWAEEMGISSRQVAYMGDDLPDLECLRWCGFGVVPCDGRPEALREADYVTPSRAGFGAVRDACDRIILMNLREGEGRHQGL</sequence>
<proteinExistence type="inferred from homology"/>
<comment type="subunit">
    <text evidence="3">Homotetramer.</text>
</comment>
<dbReference type="STRING" id="926567.TheveDRAFT_0476"/>
<keyword evidence="4 7" id="KW-0479">Metal-binding</keyword>
<evidence type="ECO:0000256" key="7">
    <source>
        <dbReference type="PIRSR" id="PIRSR006118-2"/>
    </source>
</evidence>
<dbReference type="eggNOG" id="COG1778">
    <property type="taxonomic scope" value="Bacteria"/>
</dbReference>
<gene>
    <name evidence="8" type="ORF">TheveDRAFT_0476</name>
</gene>
<dbReference type="GO" id="GO:0008781">
    <property type="term" value="F:N-acylneuraminate cytidylyltransferase activity"/>
    <property type="evidence" value="ECO:0007669"/>
    <property type="project" value="TreeGrafter"/>
</dbReference>
<keyword evidence="9" id="KW-1185">Reference proteome</keyword>